<evidence type="ECO:0000313" key="7">
    <source>
        <dbReference type="EMBL" id="GGE78007.1"/>
    </source>
</evidence>
<dbReference type="RefSeq" id="WP_188389236.1">
    <property type="nucleotide sequence ID" value="NZ_BMFK01000002.1"/>
</dbReference>
<dbReference type="EMBL" id="BMFK01000002">
    <property type="protein sequence ID" value="GGE78007.1"/>
    <property type="molecule type" value="Genomic_DNA"/>
</dbReference>
<comment type="caution">
    <text evidence="7">The sequence shown here is derived from an EMBL/GenBank/DDBJ whole genome shotgun (WGS) entry which is preliminary data.</text>
</comment>
<dbReference type="InterPro" id="IPR036874">
    <property type="entry name" value="Carbonic_anhydrase_sf"/>
</dbReference>
<dbReference type="Proteomes" id="UP000605259">
    <property type="component" value="Unassembled WGS sequence"/>
</dbReference>
<dbReference type="Pfam" id="PF00484">
    <property type="entry name" value="Pro_CA"/>
    <property type="match status" value="1"/>
</dbReference>
<evidence type="ECO:0000256" key="1">
    <source>
        <dbReference type="ARBA" id="ARBA00006217"/>
    </source>
</evidence>
<accession>A0A917AXG6</accession>
<feature type="binding site" evidence="6">
    <location>
        <position position="38"/>
    </location>
    <ligand>
        <name>Zn(2+)</name>
        <dbReference type="ChEBI" id="CHEBI:29105"/>
    </ligand>
</feature>
<evidence type="ECO:0000313" key="8">
    <source>
        <dbReference type="Proteomes" id="UP000605259"/>
    </source>
</evidence>
<dbReference type="GO" id="GO:0004089">
    <property type="term" value="F:carbonate dehydratase activity"/>
    <property type="evidence" value="ECO:0007669"/>
    <property type="project" value="UniProtKB-EC"/>
</dbReference>
<dbReference type="PANTHER" id="PTHR43175">
    <property type="entry name" value="CARBONIC ANHYDRASE"/>
    <property type="match status" value="1"/>
</dbReference>
<dbReference type="AlphaFoldDB" id="A0A917AXG6"/>
<evidence type="ECO:0000256" key="5">
    <source>
        <dbReference type="ARBA" id="ARBA00048348"/>
    </source>
</evidence>
<dbReference type="SMART" id="SM00947">
    <property type="entry name" value="Pro_CA"/>
    <property type="match status" value="1"/>
</dbReference>
<gene>
    <name evidence="7" type="ORF">GCM10007140_29580</name>
</gene>
<reference evidence="7" key="2">
    <citation type="submission" date="2020-09" db="EMBL/GenBank/DDBJ databases">
        <authorList>
            <person name="Sun Q."/>
            <person name="Zhou Y."/>
        </authorList>
    </citation>
    <scope>NUCLEOTIDE SEQUENCE</scope>
    <source>
        <strain evidence="7">CGMCC 1.12698</strain>
    </source>
</reference>
<evidence type="ECO:0000256" key="4">
    <source>
        <dbReference type="ARBA" id="ARBA00022833"/>
    </source>
</evidence>
<dbReference type="CDD" id="cd03379">
    <property type="entry name" value="beta_CA_cladeD"/>
    <property type="match status" value="1"/>
</dbReference>
<keyword evidence="4 6" id="KW-0862">Zinc</keyword>
<comment type="similarity">
    <text evidence="1">Belongs to the beta-class carbonic anhydrase family.</text>
</comment>
<evidence type="ECO:0000256" key="3">
    <source>
        <dbReference type="ARBA" id="ARBA00022723"/>
    </source>
</evidence>
<dbReference type="GO" id="GO:0008270">
    <property type="term" value="F:zinc ion binding"/>
    <property type="evidence" value="ECO:0007669"/>
    <property type="project" value="InterPro"/>
</dbReference>
<keyword evidence="3 6" id="KW-0479">Metal-binding</keyword>
<name>A0A917AXG6_9BACI</name>
<evidence type="ECO:0000256" key="2">
    <source>
        <dbReference type="ARBA" id="ARBA00012925"/>
    </source>
</evidence>
<protein>
    <recommendedName>
        <fullName evidence="2">carbonic anhydrase</fullName>
        <ecNumber evidence="2">4.2.1.1</ecNumber>
    </recommendedName>
</protein>
<dbReference type="InterPro" id="IPR001765">
    <property type="entry name" value="Carbonic_anhydrase"/>
</dbReference>
<organism evidence="7 8">
    <name type="scientific">Priestia taiwanensis</name>
    <dbReference type="NCBI Taxonomy" id="1347902"/>
    <lineage>
        <taxon>Bacteria</taxon>
        <taxon>Bacillati</taxon>
        <taxon>Bacillota</taxon>
        <taxon>Bacilli</taxon>
        <taxon>Bacillales</taxon>
        <taxon>Bacillaceae</taxon>
        <taxon>Priestia</taxon>
    </lineage>
</organism>
<feature type="binding site" evidence="6">
    <location>
        <position position="40"/>
    </location>
    <ligand>
        <name>Zn(2+)</name>
        <dbReference type="ChEBI" id="CHEBI:29105"/>
    </ligand>
</feature>
<dbReference type="SUPFAM" id="SSF53056">
    <property type="entry name" value="beta-carbonic anhydrase, cab"/>
    <property type="match status" value="1"/>
</dbReference>
<dbReference type="Gene3D" id="3.40.1050.10">
    <property type="entry name" value="Carbonic anhydrase"/>
    <property type="match status" value="1"/>
</dbReference>
<feature type="binding site" evidence="6">
    <location>
        <position position="96"/>
    </location>
    <ligand>
        <name>Zn(2+)</name>
        <dbReference type="ChEBI" id="CHEBI:29105"/>
    </ligand>
</feature>
<proteinExistence type="inferred from homology"/>
<keyword evidence="8" id="KW-1185">Reference proteome</keyword>
<sequence length="187" mass="20861">MTLLHEILEHNEKFVTDKEYEKFETSKYPEKRLVIVSCMDTRLVELLPRAMNIGNGDVKVVKVAGAVISHPFGSIMRSILVAIYALNADEVCVVGHHDCGMATLKADDILDTMRDRGISDLAIEAVEYFGVDLEKWLHGFDCVEESVSESVKMIRNHPLLPSKLPVHGLVIDPKTGKLDVVVDGYNK</sequence>
<dbReference type="PANTHER" id="PTHR43175:SF3">
    <property type="entry name" value="CARBON DISULFIDE HYDROLASE"/>
    <property type="match status" value="1"/>
</dbReference>
<feature type="binding site" evidence="6">
    <location>
        <position position="99"/>
    </location>
    <ligand>
        <name>Zn(2+)</name>
        <dbReference type="ChEBI" id="CHEBI:29105"/>
    </ligand>
</feature>
<reference evidence="7" key="1">
    <citation type="journal article" date="2014" name="Int. J. Syst. Evol. Microbiol.">
        <title>Complete genome sequence of Corynebacterium casei LMG S-19264T (=DSM 44701T), isolated from a smear-ripened cheese.</title>
        <authorList>
            <consortium name="US DOE Joint Genome Institute (JGI-PGF)"/>
            <person name="Walter F."/>
            <person name="Albersmeier A."/>
            <person name="Kalinowski J."/>
            <person name="Ruckert C."/>
        </authorList>
    </citation>
    <scope>NUCLEOTIDE SEQUENCE</scope>
    <source>
        <strain evidence="7">CGMCC 1.12698</strain>
    </source>
</reference>
<evidence type="ECO:0000256" key="6">
    <source>
        <dbReference type="PIRSR" id="PIRSR601765-1"/>
    </source>
</evidence>
<dbReference type="EC" id="4.2.1.1" evidence="2"/>
<comment type="catalytic activity">
    <reaction evidence="5">
        <text>hydrogencarbonate + H(+) = CO2 + H2O</text>
        <dbReference type="Rhea" id="RHEA:10748"/>
        <dbReference type="ChEBI" id="CHEBI:15377"/>
        <dbReference type="ChEBI" id="CHEBI:15378"/>
        <dbReference type="ChEBI" id="CHEBI:16526"/>
        <dbReference type="ChEBI" id="CHEBI:17544"/>
        <dbReference type="EC" id="4.2.1.1"/>
    </reaction>
</comment>
<comment type="cofactor">
    <cofactor evidence="6">
        <name>Zn(2+)</name>
        <dbReference type="ChEBI" id="CHEBI:29105"/>
    </cofactor>
    <text evidence="6">Binds 1 zinc ion per subunit.</text>
</comment>